<protein>
    <submittedName>
        <fullName evidence="2">Uncharacterized protein</fullName>
    </submittedName>
</protein>
<dbReference type="Proteomes" id="UP001143810">
    <property type="component" value="Unassembled WGS sequence"/>
</dbReference>
<organism evidence="2 3">
    <name type="scientific">Bacteroides muris</name>
    <name type="common">ex Fokt et al. 2023</name>
    <dbReference type="NCBI Taxonomy" id="2937417"/>
    <lineage>
        <taxon>Bacteria</taxon>
        <taxon>Pseudomonadati</taxon>
        <taxon>Bacteroidota</taxon>
        <taxon>Bacteroidia</taxon>
        <taxon>Bacteroidales</taxon>
        <taxon>Bacteroidaceae</taxon>
        <taxon>Bacteroides</taxon>
    </lineage>
</organism>
<keyword evidence="1" id="KW-0732">Signal</keyword>
<feature type="chain" id="PRO_5040952064" evidence="1">
    <location>
        <begin position="21"/>
        <end position="72"/>
    </location>
</feature>
<proteinExistence type="predicted"/>
<evidence type="ECO:0000256" key="1">
    <source>
        <dbReference type="SAM" id="SignalP"/>
    </source>
</evidence>
<dbReference type="RefSeq" id="WP_257939915.1">
    <property type="nucleotide sequence ID" value="NZ_JAMZEE010000005.1"/>
</dbReference>
<dbReference type="EMBL" id="JAMZEE010000005">
    <property type="protein sequence ID" value="MCR6507284.1"/>
    <property type="molecule type" value="Genomic_DNA"/>
</dbReference>
<sequence>MKIPTILGVLLLAGTLSAGAQMNSDSLYKEPYRPHSSVSPDSPRWFANNDGCGIVSFFVNEKDTLVCLDGYF</sequence>
<comment type="caution">
    <text evidence="2">The sequence shown here is derived from an EMBL/GenBank/DDBJ whole genome shotgun (WGS) entry which is preliminary data.</text>
</comment>
<reference evidence="2" key="1">
    <citation type="journal article" date="2022" name="Arch. Microbiol.">
        <title>Bacteroides muris sp. nov. isolated from the cecum of wild-derived house mice.</title>
        <authorList>
            <person name="Fokt H."/>
            <person name="Unni R."/>
            <person name="Repnik U."/>
            <person name="Schmitz R.A."/>
            <person name="Bramkamp M."/>
            <person name="Baines J.F."/>
            <person name="Unterweger D."/>
        </authorList>
    </citation>
    <scope>NUCLEOTIDE SEQUENCE</scope>
    <source>
        <strain evidence="2">KH569_7</strain>
    </source>
</reference>
<reference evidence="2" key="2">
    <citation type="submission" date="2022-04" db="EMBL/GenBank/DDBJ databases">
        <authorList>
            <person name="Fokt H."/>
            <person name="Baines J."/>
        </authorList>
    </citation>
    <scope>NUCLEOTIDE SEQUENCE</scope>
    <source>
        <strain evidence="2">KH569_7</strain>
    </source>
</reference>
<evidence type="ECO:0000313" key="2">
    <source>
        <dbReference type="EMBL" id="MCR6507284.1"/>
    </source>
</evidence>
<name>A0A9X2SUP6_9BACE</name>
<feature type="signal peptide" evidence="1">
    <location>
        <begin position="1"/>
        <end position="20"/>
    </location>
</feature>
<gene>
    <name evidence="2" type="ORF">M1B78_03605</name>
</gene>
<dbReference type="AlphaFoldDB" id="A0A9X2SUP6"/>
<accession>A0A9X2SUP6</accession>
<evidence type="ECO:0000313" key="3">
    <source>
        <dbReference type="Proteomes" id="UP001143810"/>
    </source>
</evidence>